<reference evidence="3 5" key="1">
    <citation type="submission" date="2017-11" db="EMBL/GenBank/DDBJ databases">
        <title>The genome of Rhizophagus clarus HR1 reveals common genetic basis of auxotrophy among arbuscular mycorrhizal fungi.</title>
        <authorList>
            <person name="Kobayashi Y."/>
        </authorList>
    </citation>
    <scope>NUCLEOTIDE SEQUENCE [LARGE SCALE GENOMIC DNA]</scope>
    <source>
        <strain evidence="3 5">HR1</strain>
    </source>
</reference>
<name>A0A2Z6S6U2_9GLOM</name>
<dbReference type="Proteomes" id="UP000247702">
    <property type="component" value="Unassembled WGS sequence"/>
</dbReference>
<gene>
    <name evidence="4" type="ORF">RCL2_000756400</name>
    <name evidence="3" type="ORF">RclHR1_09510002</name>
</gene>
<evidence type="ECO:0000313" key="5">
    <source>
        <dbReference type="Proteomes" id="UP000247702"/>
    </source>
</evidence>
<dbReference type="EMBL" id="BEXD01004372">
    <property type="protein sequence ID" value="GBC10311.1"/>
    <property type="molecule type" value="Genomic_DNA"/>
</dbReference>
<feature type="domain" description="DUF7431" evidence="2">
    <location>
        <begin position="337"/>
        <end position="615"/>
    </location>
</feature>
<dbReference type="InterPro" id="IPR055854">
    <property type="entry name" value="DUF7431"/>
</dbReference>
<sequence length="641" mass="75356">MSSEKIIVFIKIIGNSSPLSSNIKRLNPDDSLSDIRKELENYNIINDMLLFSKEDNNEFSREEEETFQLREIIKIDDDRNILYLKQHYWKILNNQCKLDYGRIMSFDGIKIAKKQAYTMIDCELNEINSYKKGRLEFESKDDWMKKTNLFFDVDGINITNLGSSAESLRNKSIVMSAYKYIEIEKLSLKLSKANLKLTKEFEKDVNDAINSKNPENFKKIVEEYGRFIPTEISMGGRVYFNDVNDNSENMSIESSINSIGHNSSYSEITSEFYKFNHMKLLGGKNPDDEYFDEKKWNESLKEYQNWECIGFKSPVNIFQLLPDDLREETFKSIGKKILYTNTEDFDYYLNEPGRYQTFELKNIPQNILEIIQDEKADCDIFASVFDNNENSRSDLFCCKILREPNTKPSIIIHCMQKEFKPWRYNLKIMIMIIGYDTDFNFMLQDIISVELIKNEYKPQNNHEFHRIPLQQKLSSMMSSGVPFFGIPILSNLDSSNNSIIIGHNFCNTQSRKNKFNIDVYSYCLKKKRYDKLPQFTFCTLFISDYPDTPNSYKSLPFNFRFLGNNPFIKFSFDSLNPKCVSLYSSKNNNYRPMFVNQKINQIKIEYVHCSCKKTCFICKNKTVKISKENNVKCILFDHNVI</sequence>
<protein>
    <recommendedName>
        <fullName evidence="6">MACPF domain-containing protein</fullName>
    </recommendedName>
</protein>
<proteinExistence type="predicted"/>
<accession>A0A2Z6S6U2</accession>
<evidence type="ECO:0000259" key="1">
    <source>
        <dbReference type="Pfam" id="PF01823"/>
    </source>
</evidence>
<dbReference type="Proteomes" id="UP000615446">
    <property type="component" value="Unassembled WGS sequence"/>
</dbReference>
<evidence type="ECO:0000259" key="2">
    <source>
        <dbReference type="Pfam" id="PF24209"/>
    </source>
</evidence>
<dbReference type="AlphaFoldDB" id="A0A2Z6S6U2"/>
<evidence type="ECO:0000313" key="4">
    <source>
        <dbReference type="EMBL" id="GES80277.1"/>
    </source>
</evidence>
<feature type="domain" description="MACPF" evidence="1">
    <location>
        <begin position="181"/>
        <end position="302"/>
    </location>
</feature>
<dbReference type="STRING" id="94130.A0A2Z6S6U2"/>
<comment type="caution">
    <text evidence="3">The sequence shown here is derived from an EMBL/GenBank/DDBJ whole genome shotgun (WGS) entry which is preliminary data.</text>
</comment>
<evidence type="ECO:0008006" key="6">
    <source>
        <dbReference type="Google" id="ProtNLM"/>
    </source>
</evidence>
<organism evidence="3 5">
    <name type="scientific">Rhizophagus clarus</name>
    <dbReference type="NCBI Taxonomy" id="94130"/>
    <lineage>
        <taxon>Eukaryota</taxon>
        <taxon>Fungi</taxon>
        <taxon>Fungi incertae sedis</taxon>
        <taxon>Mucoromycota</taxon>
        <taxon>Glomeromycotina</taxon>
        <taxon>Glomeromycetes</taxon>
        <taxon>Glomerales</taxon>
        <taxon>Glomeraceae</taxon>
        <taxon>Rhizophagus</taxon>
    </lineage>
</organism>
<keyword evidence="5" id="KW-1185">Reference proteome</keyword>
<dbReference type="OrthoDB" id="2316005at2759"/>
<dbReference type="EMBL" id="BLAL01000048">
    <property type="protein sequence ID" value="GES80277.1"/>
    <property type="molecule type" value="Genomic_DNA"/>
</dbReference>
<dbReference type="Pfam" id="PF01823">
    <property type="entry name" value="MACPF"/>
    <property type="match status" value="1"/>
</dbReference>
<dbReference type="InterPro" id="IPR020864">
    <property type="entry name" value="MACPF"/>
</dbReference>
<reference evidence="4" key="2">
    <citation type="submission" date="2019-10" db="EMBL/GenBank/DDBJ databases">
        <title>Conservation and host-specific expression of non-tandemly repeated heterogenous ribosome RNA gene in arbuscular mycorrhizal fungi.</title>
        <authorList>
            <person name="Maeda T."/>
            <person name="Kobayashi Y."/>
            <person name="Nakagawa T."/>
            <person name="Ezawa T."/>
            <person name="Yamaguchi K."/>
            <person name="Bino T."/>
            <person name="Nishimoto Y."/>
            <person name="Shigenobu S."/>
            <person name="Kawaguchi M."/>
        </authorList>
    </citation>
    <scope>NUCLEOTIDE SEQUENCE</scope>
    <source>
        <strain evidence="4">HR1</strain>
    </source>
</reference>
<dbReference type="Pfam" id="PF24209">
    <property type="entry name" value="DUF7431"/>
    <property type="match status" value="1"/>
</dbReference>
<evidence type="ECO:0000313" key="3">
    <source>
        <dbReference type="EMBL" id="GBC10311.1"/>
    </source>
</evidence>